<organism evidence="2 3">
    <name type="scientific">Hypholoma sublateritium (strain FD-334 SS-4)</name>
    <dbReference type="NCBI Taxonomy" id="945553"/>
    <lineage>
        <taxon>Eukaryota</taxon>
        <taxon>Fungi</taxon>
        <taxon>Dikarya</taxon>
        <taxon>Basidiomycota</taxon>
        <taxon>Agaricomycotina</taxon>
        <taxon>Agaricomycetes</taxon>
        <taxon>Agaricomycetidae</taxon>
        <taxon>Agaricales</taxon>
        <taxon>Agaricineae</taxon>
        <taxon>Strophariaceae</taxon>
        <taxon>Hypholoma</taxon>
    </lineage>
</organism>
<feature type="region of interest" description="Disordered" evidence="1">
    <location>
        <begin position="76"/>
        <end position="99"/>
    </location>
</feature>
<dbReference type="AlphaFoldDB" id="A0A0D2MYF9"/>
<gene>
    <name evidence="2" type="ORF">HYPSUDRAFT_32488</name>
</gene>
<proteinExistence type="predicted"/>
<feature type="compositionally biased region" description="Low complexity" evidence="1">
    <location>
        <begin position="79"/>
        <end position="95"/>
    </location>
</feature>
<dbReference type="OrthoDB" id="3362817at2759"/>
<keyword evidence="3" id="KW-1185">Reference proteome</keyword>
<accession>A0A0D2MYF9</accession>
<evidence type="ECO:0000313" key="3">
    <source>
        <dbReference type="Proteomes" id="UP000054270"/>
    </source>
</evidence>
<name>A0A0D2MYF9_HYPSF</name>
<evidence type="ECO:0000313" key="2">
    <source>
        <dbReference type="EMBL" id="KJA29133.1"/>
    </source>
</evidence>
<feature type="region of interest" description="Disordered" evidence="1">
    <location>
        <begin position="105"/>
        <end position="124"/>
    </location>
</feature>
<protein>
    <submittedName>
        <fullName evidence="2">Uncharacterized protein</fullName>
    </submittedName>
</protein>
<dbReference type="Proteomes" id="UP000054270">
    <property type="component" value="Unassembled WGS sequence"/>
</dbReference>
<reference evidence="3" key="1">
    <citation type="submission" date="2014-04" db="EMBL/GenBank/DDBJ databases">
        <title>Evolutionary Origins and Diversification of the Mycorrhizal Mutualists.</title>
        <authorList>
            <consortium name="DOE Joint Genome Institute"/>
            <consortium name="Mycorrhizal Genomics Consortium"/>
            <person name="Kohler A."/>
            <person name="Kuo A."/>
            <person name="Nagy L.G."/>
            <person name="Floudas D."/>
            <person name="Copeland A."/>
            <person name="Barry K.W."/>
            <person name="Cichocki N."/>
            <person name="Veneault-Fourrey C."/>
            <person name="LaButti K."/>
            <person name="Lindquist E.A."/>
            <person name="Lipzen A."/>
            <person name="Lundell T."/>
            <person name="Morin E."/>
            <person name="Murat C."/>
            <person name="Riley R."/>
            <person name="Ohm R."/>
            <person name="Sun H."/>
            <person name="Tunlid A."/>
            <person name="Henrissat B."/>
            <person name="Grigoriev I.V."/>
            <person name="Hibbett D.S."/>
            <person name="Martin F."/>
        </authorList>
    </citation>
    <scope>NUCLEOTIDE SEQUENCE [LARGE SCALE GENOMIC DNA]</scope>
    <source>
        <strain evidence="3">FD-334 SS-4</strain>
    </source>
</reference>
<sequence>MLHTTWRRVSLLPDSVLNPSPLRQFIHNSRCVSGVSVTHFDSGGATALRNGDAERQPTIRCDSLVSDIFVPKNQKKFKASSSKTSSSGETKSAKTMTPAKVYTANESAVPKTKPKKPRFVNPPPPKIEAFLRQLESEVDTLTLADVENYRPSEIADTRSPEYEVQYDAAFDRLTRSFDMPSMRRIFDLYSIPQLSASLQKKKLYSQAILEYWGWKPASMVKEDMLDETKSSELSFSLNNDEAFLLMGKDGAELLNLAQRYGVHLSFSTDRALFLKAKGFQGSLKRLKGYLNSFKTDIQVENASLHLGQILPFETLKRISRLSGAYIMTEDDRVHTSLLFMCIVFSPVPASYFFSQKSTPQP</sequence>
<dbReference type="STRING" id="945553.A0A0D2MYF9"/>
<dbReference type="EMBL" id="KN817519">
    <property type="protein sequence ID" value="KJA29133.1"/>
    <property type="molecule type" value="Genomic_DNA"/>
</dbReference>
<evidence type="ECO:0000256" key="1">
    <source>
        <dbReference type="SAM" id="MobiDB-lite"/>
    </source>
</evidence>